<dbReference type="EMBL" id="LK052962">
    <property type="protein sequence ID" value="CDR49500.1"/>
    <property type="molecule type" value="Genomic_DNA"/>
</dbReference>
<feature type="coiled-coil region" evidence="1">
    <location>
        <begin position="208"/>
        <end position="235"/>
    </location>
</feature>
<dbReference type="PANTHER" id="PTHR39468">
    <property type="entry name" value="CHROMOSOME 7, WHOLE GENOME SHOTGUN SEQUENCE"/>
    <property type="match status" value="1"/>
</dbReference>
<evidence type="ECO:0000259" key="3">
    <source>
        <dbReference type="Pfam" id="PF19189"/>
    </source>
</evidence>
<gene>
    <name evidence="4" type="ORF">RHTO0S_27e00980g</name>
</gene>
<dbReference type="InterPro" id="IPR043837">
    <property type="entry name" value="Mtf2-like_C"/>
</dbReference>
<evidence type="ECO:0000256" key="2">
    <source>
        <dbReference type="SAM" id="MobiDB-lite"/>
    </source>
</evidence>
<dbReference type="GO" id="GO:0005739">
    <property type="term" value="C:mitochondrion"/>
    <property type="evidence" value="ECO:0007669"/>
    <property type="project" value="InterPro"/>
</dbReference>
<organism evidence="4">
    <name type="scientific">Rhodotorula toruloides</name>
    <name type="common">Yeast</name>
    <name type="synonym">Rhodosporidium toruloides</name>
    <dbReference type="NCBI Taxonomy" id="5286"/>
    <lineage>
        <taxon>Eukaryota</taxon>
        <taxon>Fungi</taxon>
        <taxon>Dikarya</taxon>
        <taxon>Basidiomycota</taxon>
        <taxon>Pucciniomycotina</taxon>
        <taxon>Microbotryomycetes</taxon>
        <taxon>Sporidiobolales</taxon>
        <taxon>Sporidiobolaceae</taxon>
        <taxon>Rhodotorula</taxon>
    </lineage>
</organism>
<feature type="compositionally biased region" description="Basic and acidic residues" evidence="2">
    <location>
        <begin position="477"/>
        <end position="490"/>
    </location>
</feature>
<dbReference type="InterPro" id="IPR040009">
    <property type="entry name" value="Mtf2/C5D6.12-like"/>
</dbReference>
<dbReference type="PANTHER" id="PTHR39468:SF1">
    <property type="entry name" value="MTF2-LIKE C-TERMINAL DOMAIN-CONTAINING PROTEIN"/>
    <property type="match status" value="1"/>
</dbReference>
<name>A0A061BR29_RHOTO</name>
<sequence>MHRVAQKGAAPLKSAAKQLATPQCRCFTSSPRSQSGTKNLVKAAAREAANSGPKYSFPQDAFTSTSEFHPTRVPLAALDDQNSADLSDHIHSRLSHISTETGGRRRQRQTLSNAEAQAFADLLVEILPRSLQSGGSPDEKKFQGPIHKNASPGGAVFDLFLQNGGSPALSPGVERVQRAVLAKVAPRSGLRLDEGTGRWERRAKASLTEEEELELDKLKQELVELKSDVDLFEWSMKHVFGLSPETFARYKSPNAYRGIFPDPTTIPVNTQFLGAAFTEPKTPLERAPGVMSRLFPDLLHLVFLVLRDVHHNPAAALAIFSLAASNPYSYINGCSPALYVEVLKTRWSEGDVESVLSTMEEMRASGIRLDEKVRQLVSAIGEAVRVDAERAEAWVEYLVEQGHYRDNPFEGPHDREREIMKRRFFDSRQLGAWSRMEKMVEEEQDEFDAMRRERENEKLDRQERARLRKIEAEAGLERPRQDIRGRDEKPIFTADRAAQTEETAPPKPAYPPSAFLVDRDKTGVADGADNRKTPWRGKLTERQMARLSVVDKPWEKWEVPEPEMVDGELVLPRTPSFLNKYKINRAGKTKEEKAWRDQKHPALWWK</sequence>
<reference evidence="4" key="1">
    <citation type="journal article" date="2014" name="Genome Announc.">
        <title>Draft genome sequence of Rhodosporidium toruloides CECT1137, an oleaginous yeast of biotechnological interest.</title>
        <authorList>
            <person name="Morin N."/>
            <person name="Calcas X."/>
            <person name="Devillers H."/>
            <person name="Durrens P."/>
            <person name="Sherman D.J."/>
            <person name="Nicaud J.-M."/>
            <person name="Neuveglise C."/>
        </authorList>
    </citation>
    <scope>NUCLEOTIDE SEQUENCE</scope>
    <source>
        <strain evidence="4">CECT1137</strain>
    </source>
</reference>
<accession>A0A061BR29</accession>
<dbReference type="OrthoDB" id="2444174at2759"/>
<dbReference type="AlphaFoldDB" id="A0A061BR29"/>
<feature type="domain" description="Mtf2-like C-terminal" evidence="3">
    <location>
        <begin position="214"/>
        <end position="398"/>
    </location>
</feature>
<dbReference type="Pfam" id="PF19189">
    <property type="entry name" value="Mtf2"/>
    <property type="match status" value="1"/>
</dbReference>
<evidence type="ECO:0000256" key="1">
    <source>
        <dbReference type="SAM" id="Coils"/>
    </source>
</evidence>
<evidence type="ECO:0000313" key="4">
    <source>
        <dbReference type="EMBL" id="CDR49500.1"/>
    </source>
</evidence>
<keyword evidence="1" id="KW-0175">Coiled coil</keyword>
<feature type="region of interest" description="Disordered" evidence="2">
    <location>
        <begin position="477"/>
        <end position="515"/>
    </location>
</feature>
<protein>
    <submittedName>
        <fullName evidence="4">RHTO0S27e00980g1_1</fullName>
    </submittedName>
</protein>
<proteinExistence type="predicted"/>